<organism evidence="1">
    <name type="scientific">Candidatus Caldatribacterium californiense</name>
    <dbReference type="NCBI Taxonomy" id="1454726"/>
    <lineage>
        <taxon>Bacteria</taxon>
        <taxon>Pseudomonadati</taxon>
        <taxon>Atribacterota</taxon>
        <taxon>Atribacteria</taxon>
        <taxon>Atribacterales</taxon>
        <taxon>Candidatus Caldatribacteriaceae</taxon>
        <taxon>Candidatus Caldatribacterium</taxon>
    </lineage>
</organism>
<dbReference type="Pfam" id="PF02566">
    <property type="entry name" value="OsmC"/>
    <property type="match status" value="1"/>
</dbReference>
<dbReference type="PANTHER" id="PTHR39624:SF2">
    <property type="entry name" value="OSMC-LIKE PROTEIN"/>
    <property type="match status" value="1"/>
</dbReference>
<dbReference type="Gene3D" id="3.30.300.20">
    <property type="match status" value="1"/>
</dbReference>
<evidence type="ECO:0000313" key="1">
    <source>
        <dbReference type="EMBL" id="HGI30426.1"/>
    </source>
</evidence>
<comment type="caution">
    <text evidence="1">The sequence shown here is derived from an EMBL/GenBank/DDBJ whole genome shotgun (WGS) entry which is preliminary data.</text>
</comment>
<sequence length="130" mass="14259">MARVELTAQRGKIEARIGEDTIFFKSSGAESEIGHWPTEYILAALGSCFSGTVFSYARTKGFPLEKVMVALEGEVVSGPSRIASITMEVEFLGNLTRAEKEQLLAVGERACTVMNTLRRGVETITTRLRD</sequence>
<proteinExistence type="predicted"/>
<dbReference type="InterPro" id="IPR036102">
    <property type="entry name" value="OsmC/Ohrsf"/>
</dbReference>
<dbReference type="InterPro" id="IPR015946">
    <property type="entry name" value="KH_dom-like_a/b"/>
</dbReference>
<accession>A0A7V3YG55</accession>
<name>A0A7V3YG55_9BACT</name>
<dbReference type="AlphaFoldDB" id="A0A7V3YG55"/>
<dbReference type="EMBL" id="DTFV01000057">
    <property type="protein sequence ID" value="HGI30426.1"/>
    <property type="molecule type" value="Genomic_DNA"/>
</dbReference>
<protein>
    <submittedName>
        <fullName evidence="1">OsmC family peroxiredoxin</fullName>
    </submittedName>
</protein>
<dbReference type="PANTHER" id="PTHR39624">
    <property type="entry name" value="PROTEIN INVOLVED IN RIMO-MEDIATED BETA-METHYLTHIOLATION OF RIBOSOMAL PROTEIN S12 YCAO"/>
    <property type="match status" value="1"/>
</dbReference>
<reference evidence="1" key="1">
    <citation type="journal article" date="2020" name="mSystems">
        <title>Genome- and Community-Level Interaction Insights into Carbon Utilization and Element Cycling Functions of Hydrothermarchaeota in Hydrothermal Sediment.</title>
        <authorList>
            <person name="Zhou Z."/>
            <person name="Liu Y."/>
            <person name="Xu W."/>
            <person name="Pan J."/>
            <person name="Luo Z.H."/>
            <person name="Li M."/>
        </authorList>
    </citation>
    <scope>NUCLEOTIDE SEQUENCE [LARGE SCALE GENOMIC DNA]</scope>
    <source>
        <strain evidence="1">SpSt-747</strain>
    </source>
</reference>
<gene>
    <name evidence="1" type="ORF">ENV30_03850</name>
</gene>
<dbReference type="SUPFAM" id="SSF82784">
    <property type="entry name" value="OsmC-like"/>
    <property type="match status" value="1"/>
</dbReference>
<dbReference type="InterPro" id="IPR003718">
    <property type="entry name" value="OsmC/Ohr_fam"/>
</dbReference>